<keyword evidence="1" id="KW-1133">Transmembrane helix</keyword>
<evidence type="ECO:0000256" key="1">
    <source>
        <dbReference type="SAM" id="Phobius"/>
    </source>
</evidence>
<feature type="transmembrane region" description="Helical" evidence="1">
    <location>
        <begin position="148"/>
        <end position="172"/>
    </location>
</feature>
<feature type="transmembrane region" description="Helical" evidence="1">
    <location>
        <begin position="94"/>
        <end position="111"/>
    </location>
</feature>
<evidence type="ECO:0000313" key="3">
    <source>
        <dbReference type="EMBL" id="HIU12539.1"/>
    </source>
</evidence>
<feature type="transmembrane region" description="Helical" evidence="1">
    <location>
        <begin position="12"/>
        <end position="42"/>
    </location>
</feature>
<feature type="domain" description="Zinc-ribbon" evidence="2">
    <location>
        <begin position="218"/>
        <end position="240"/>
    </location>
</feature>
<reference evidence="3" key="1">
    <citation type="submission" date="2020-10" db="EMBL/GenBank/DDBJ databases">
        <authorList>
            <person name="Gilroy R."/>
        </authorList>
    </citation>
    <scope>NUCLEOTIDE SEQUENCE</scope>
    <source>
        <strain evidence="3">CHK195-11698</strain>
    </source>
</reference>
<gene>
    <name evidence="3" type="ORF">IAD15_00480</name>
</gene>
<sequence length="251" mass="26439">MNDIKRFLNKPLACYGAVIMGVIGIINLLCLIGFVGGIFGAAGSGSLSGLASSLSDALSMVGLVKILSWLALIAGIYVVVCCLYAMIAGKETGKFWIILLVTNLYGLYANFRGTQLFGLLDDVVSGASEPSDYYSSLLDMSSGEMETMILMILFGLILMYVVGLVVGSYMYFRKVPLPRFMSNIGKGSGQSGAAPQYGDAPVFSDASSNTPPQQGASFCPHCGSPITPGQKFCVKCGHALESNQEGSGTNE</sequence>
<name>A0A9D1HNH0_9FIRM</name>
<keyword evidence="1" id="KW-0472">Membrane</keyword>
<keyword evidence="1" id="KW-0812">Transmembrane</keyword>
<dbReference type="Pfam" id="PF13240">
    <property type="entry name" value="Zn_Ribbon_1"/>
    <property type="match status" value="1"/>
</dbReference>
<protein>
    <submittedName>
        <fullName evidence="3">Zinc ribbon domain-containing protein</fullName>
    </submittedName>
</protein>
<accession>A0A9D1HNH0</accession>
<dbReference type="EMBL" id="DVMJ01000003">
    <property type="protein sequence ID" value="HIU12539.1"/>
    <property type="molecule type" value="Genomic_DNA"/>
</dbReference>
<organism evidence="3 4">
    <name type="scientific">Candidatus Fimiplasma intestinipullorum</name>
    <dbReference type="NCBI Taxonomy" id="2840825"/>
    <lineage>
        <taxon>Bacteria</taxon>
        <taxon>Bacillati</taxon>
        <taxon>Bacillota</taxon>
        <taxon>Clostridia</taxon>
        <taxon>Eubacteriales</taxon>
        <taxon>Candidatus Fimiplasma</taxon>
    </lineage>
</organism>
<dbReference type="AlphaFoldDB" id="A0A9D1HNH0"/>
<dbReference type="InterPro" id="IPR026870">
    <property type="entry name" value="Zinc_ribbon_dom"/>
</dbReference>
<dbReference type="Proteomes" id="UP000824175">
    <property type="component" value="Unassembled WGS sequence"/>
</dbReference>
<proteinExistence type="predicted"/>
<evidence type="ECO:0000313" key="4">
    <source>
        <dbReference type="Proteomes" id="UP000824175"/>
    </source>
</evidence>
<reference evidence="3" key="2">
    <citation type="journal article" date="2021" name="PeerJ">
        <title>Extensive microbial diversity within the chicken gut microbiome revealed by metagenomics and culture.</title>
        <authorList>
            <person name="Gilroy R."/>
            <person name="Ravi A."/>
            <person name="Getino M."/>
            <person name="Pursley I."/>
            <person name="Horton D.L."/>
            <person name="Alikhan N.F."/>
            <person name="Baker D."/>
            <person name="Gharbi K."/>
            <person name="Hall N."/>
            <person name="Watson M."/>
            <person name="Adriaenssens E.M."/>
            <person name="Foster-Nyarko E."/>
            <person name="Jarju S."/>
            <person name="Secka A."/>
            <person name="Antonio M."/>
            <person name="Oren A."/>
            <person name="Chaudhuri R.R."/>
            <person name="La Ragione R."/>
            <person name="Hildebrand F."/>
            <person name="Pallen M.J."/>
        </authorList>
    </citation>
    <scope>NUCLEOTIDE SEQUENCE</scope>
    <source>
        <strain evidence="3">CHK195-11698</strain>
    </source>
</reference>
<feature type="transmembrane region" description="Helical" evidence="1">
    <location>
        <begin position="62"/>
        <end position="87"/>
    </location>
</feature>
<evidence type="ECO:0000259" key="2">
    <source>
        <dbReference type="Pfam" id="PF13240"/>
    </source>
</evidence>
<comment type="caution">
    <text evidence="3">The sequence shown here is derived from an EMBL/GenBank/DDBJ whole genome shotgun (WGS) entry which is preliminary data.</text>
</comment>